<dbReference type="Proteomes" id="UP000315295">
    <property type="component" value="Unassembled WGS sequence"/>
</dbReference>
<evidence type="ECO:0000313" key="3">
    <source>
        <dbReference type="Proteomes" id="UP000315295"/>
    </source>
</evidence>
<feature type="region of interest" description="Disordered" evidence="1">
    <location>
        <begin position="104"/>
        <end position="125"/>
    </location>
</feature>
<proteinExistence type="predicted"/>
<accession>A0A540LB90</accession>
<dbReference type="EMBL" id="VIEB01000667">
    <property type="protein sequence ID" value="TQD83720.1"/>
    <property type="molecule type" value="Genomic_DNA"/>
</dbReference>
<reference evidence="2 3" key="1">
    <citation type="journal article" date="2019" name="G3 (Bethesda)">
        <title>Sequencing of a Wild Apple (Malus baccata) Genome Unravels the Differences Between Cultivated and Wild Apple Species Regarding Disease Resistance and Cold Tolerance.</title>
        <authorList>
            <person name="Chen X."/>
        </authorList>
    </citation>
    <scope>NUCLEOTIDE SEQUENCE [LARGE SCALE GENOMIC DNA]</scope>
    <source>
        <strain evidence="3">cv. Shandingzi</strain>
        <tissue evidence="2">Leaves</tissue>
    </source>
</reference>
<evidence type="ECO:0000256" key="1">
    <source>
        <dbReference type="SAM" id="MobiDB-lite"/>
    </source>
</evidence>
<sequence length="125" mass="13369">MKSTKPCAVGEAESRKIKYKLAACAAQEEKEEPCTALGTTLRGARGRIAASWVARGSDRKAAGATLGETERIGSKAALRRKQKEAACGQLQGSCSFGRGEIAALGSAQEEQRAERSASERRDRRE</sequence>
<keyword evidence="3" id="KW-1185">Reference proteome</keyword>
<feature type="compositionally biased region" description="Basic and acidic residues" evidence="1">
    <location>
        <begin position="109"/>
        <end position="125"/>
    </location>
</feature>
<organism evidence="2 3">
    <name type="scientific">Malus baccata</name>
    <name type="common">Siberian crab apple</name>
    <name type="synonym">Pyrus baccata</name>
    <dbReference type="NCBI Taxonomy" id="106549"/>
    <lineage>
        <taxon>Eukaryota</taxon>
        <taxon>Viridiplantae</taxon>
        <taxon>Streptophyta</taxon>
        <taxon>Embryophyta</taxon>
        <taxon>Tracheophyta</taxon>
        <taxon>Spermatophyta</taxon>
        <taxon>Magnoliopsida</taxon>
        <taxon>eudicotyledons</taxon>
        <taxon>Gunneridae</taxon>
        <taxon>Pentapetalae</taxon>
        <taxon>rosids</taxon>
        <taxon>fabids</taxon>
        <taxon>Rosales</taxon>
        <taxon>Rosaceae</taxon>
        <taxon>Amygdaloideae</taxon>
        <taxon>Maleae</taxon>
        <taxon>Malus</taxon>
    </lineage>
</organism>
<gene>
    <name evidence="2" type="ORF">C1H46_030720</name>
</gene>
<name>A0A540LB90_MALBA</name>
<comment type="caution">
    <text evidence="2">The sequence shown here is derived from an EMBL/GenBank/DDBJ whole genome shotgun (WGS) entry which is preliminary data.</text>
</comment>
<evidence type="ECO:0000313" key="2">
    <source>
        <dbReference type="EMBL" id="TQD83720.1"/>
    </source>
</evidence>
<dbReference type="AlphaFoldDB" id="A0A540LB90"/>
<protein>
    <submittedName>
        <fullName evidence="2">Uncharacterized protein</fullName>
    </submittedName>
</protein>